<dbReference type="InterPro" id="IPR041108">
    <property type="entry name" value="PP_kinase_C_1"/>
</dbReference>
<dbReference type="Pfam" id="PF17941">
    <property type="entry name" value="PP_kinase_C_1"/>
    <property type="match status" value="1"/>
</dbReference>
<comment type="similarity">
    <text evidence="8 9">Belongs to the polyphosphate kinase 1 (PPK1) family.</text>
</comment>
<comment type="caution">
    <text evidence="14">The sequence shown here is derived from an EMBL/GenBank/DDBJ whole genome shotgun (WGS) entry which is preliminary data.</text>
</comment>
<feature type="binding site" evidence="8">
    <location>
        <position position="370"/>
    </location>
    <ligand>
        <name>Mg(2+)</name>
        <dbReference type="ChEBI" id="CHEBI:18420"/>
    </ligand>
</feature>
<dbReference type="PIRSF" id="PIRSF015589">
    <property type="entry name" value="PP_kinase"/>
    <property type="match status" value="1"/>
</dbReference>
<dbReference type="InterPro" id="IPR036830">
    <property type="entry name" value="PP_kinase_middle_dom_sf"/>
</dbReference>
<dbReference type="InterPro" id="IPR036832">
    <property type="entry name" value="PPK_N_dom_sf"/>
</dbReference>
<feature type="domain" description="Polyphosphate kinase middle" evidence="10">
    <location>
        <begin position="124"/>
        <end position="302"/>
    </location>
</feature>
<dbReference type="CDD" id="cd09168">
    <property type="entry name" value="PLDc_PaPPK1_C2_like"/>
    <property type="match status" value="1"/>
</dbReference>
<dbReference type="CDD" id="cd09165">
    <property type="entry name" value="PLDc_PaPPK1_C1_like"/>
    <property type="match status" value="1"/>
</dbReference>
<keyword evidence="1 8" id="KW-0597">Phosphoprotein</keyword>
<feature type="active site" description="Phosphohistidine intermediate" evidence="8">
    <location>
        <position position="430"/>
    </location>
</feature>
<dbReference type="GO" id="GO:0046872">
    <property type="term" value="F:metal ion binding"/>
    <property type="evidence" value="ECO:0007669"/>
    <property type="project" value="UniProtKB-KW"/>
</dbReference>
<proteinExistence type="inferred from homology"/>
<evidence type="ECO:0000259" key="10">
    <source>
        <dbReference type="Pfam" id="PF02503"/>
    </source>
</evidence>
<evidence type="ECO:0000259" key="11">
    <source>
        <dbReference type="Pfam" id="PF13089"/>
    </source>
</evidence>
<evidence type="ECO:0000256" key="1">
    <source>
        <dbReference type="ARBA" id="ARBA00022553"/>
    </source>
</evidence>
<dbReference type="GO" id="GO:0005524">
    <property type="term" value="F:ATP binding"/>
    <property type="evidence" value="ECO:0007669"/>
    <property type="project" value="UniProtKB-KW"/>
</dbReference>
<evidence type="ECO:0000256" key="9">
    <source>
        <dbReference type="RuleBase" id="RU003800"/>
    </source>
</evidence>
<evidence type="ECO:0000256" key="4">
    <source>
        <dbReference type="ARBA" id="ARBA00022741"/>
    </source>
</evidence>
<comment type="catalytic activity">
    <reaction evidence="8 9">
        <text>[phosphate](n) + ATP = [phosphate](n+1) + ADP</text>
        <dbReference type="Rhea" id="RHEA:19573"/>
        <dbReference type="Rhea" id="RHEA-COMP:9859"/>
        <dbReference type="Rhea" id="RHEA-COMP:14280"/>
        <dbReference type="ChEBI" id="CHEBI:16838"/>
        <dbReference type="ChEBI" id="CHEBI:30616"/>
        <dbReference type="ChEBI" id="CHEBI:456216"/>
        <dbReference type="EC" id="2.7.4.1"/>
    </reaction>
</comment>
<comment type="cofactor">
    <cofactor evidence="8">
        <name>Mg(2+)</name>
        <dbReference type="ChEBI" id="CHEBI:18420"/>
    </cofactor>
</comment>
<name>A0A9D1HNC6_9FIRM</name>
<sequence length="700" mass="80621">MDIYDPKYYINRELSWLQFNYRIIEEARNKQNPLMERLKFLAISASNLDEFFMVRVAGVEDDVYDGVVKKDLAGMTPKDQLKAILQETHEMMNLMCSTFTRSLLPTLKQNHLCILDMDELSDQQRVWLDEYFHLNVYPVLTPMAVDASRPFPLILNKTLNLGVILHKDEEESFATVQVPSVLGRFIELPKGKDETDRAFVMLEDLIAAHLSDLFSKYEIKAYAPYRITRNAGFELDEDDTRNLLTEVESKLKKRRTGEAIRLEIASGADERIYDILKDKLDIKKSSVFSMQGPLDLTFLFKFYGVEDEMKFAPFKPVRPAMIERRNMFEQIKERDLFLHLPYESFDPVIEFVSQAAEDPNVLAIKQTLYRVSGNSPIIAALEKAADNGKQVTVLVEVKARFDEENNIIWAKKLEKAGCHVIYGLLGLKTHSKITLVVRREEEGIIRYVHLGTGNYNDATATVYTDLGLFTCSEPIGEDATALFNMISGFNEPRHWNRLAIAPHWLRKKFVDLIDREIEHARQGSEAKIIAKMNSLIDKEIIAKLYEASQAGVKIQLIVRGICGLRPGIVGLSENIEVRSIVGQFLEHSRIYYFYNDGDEEYYCSSADWMPRNLDRRVEILFPVEDETIQQRVREILDAQLADTVRASIMHPDGSYSHIDLRGKTRFDSQQYFVDVTNKRHSEDTEAYPHHTFIPMKNPEA</sequence>
<dbReference type="Proteomes" id="UP000824175">
    <property type="component" value="Unassembled WGS sequence"/>
</dbReference>
<dbReference type="NCBIfam" id="NF003921">
    <property type="entry name" value="PRK05443.2-2"/>
    <property type="match status" value="1"/>
</dbReference>
<gene>
    <name evidence="8" type="primary">ppk</name>
    <name evidence="14" type="ORF">IAD15_00185</name>
</gene>
<comment type="function">
    <text evidence="8 9">Catalyzes the reversible transfer of the terminal phosphate of ATP to form a long-chain polyphosphate (polyP).</text>
</comment>
<dbReference type="NCBIfam" id="NF003918">
    <property type="entry name" value="PRK05443.1-2"/>
    <property type="match status" value="1"/>
</dbReference>
<dbReference type="Pfam" id="PF13089">
    <property type="entry name" value="PP_kinase_N"/>
    <property type="match status" value="1"/>
</dbReference>
<evidence type="ECO:0000256" key="2">
    <source>
        <dbReference type="ARBA" id="ARBA00022679"/>
    </source>
</evidence>
<reference evidence="14" key="2">
    <citation type="journal article" date="2021" name="PeerJ">
        <title>Extensive microbial diversity within the chicken gut microbiome revealed by metagenomics and culture.</title>
        <authorList>
            <person name="Gilroy R."/>
            <person name="Ravi A."/>
            <person name="Getino M."/>
            <person name="Pursley I."/>
            <person name="Horton D.L."/>
            <person name="Alikhan N.F."/>
            <person name="Baker D."/>
            <person name="Gharbi K."/>
            <person name="Hall N."/>
            <person name="Watson M."/>
            <person name="Adriaenssens E.M."/>
            <person name="Foster-Nyarko E."/>
            <person name="Jarju S."/>
            <person name="Secka A."/>
            <person name="Antonio M."/>
            <person name="Oren A."/>
            <person name="Chaudhuri R.R."/>
            <person name="La Ragione R."/>
            <person name="Hildebrand F."/>
            <person name="Pallen M.J."/>
        </authorList>
    </citation>
    <scope>NUCLEOTIDE SEQUENCE</scope>
    <source>
        <strain evidence="14">CHK195-11698</strain>
    </source>
</reference>
<evidence type="ECO:0000256" key="8">
    <source>
        <dbReference type="HAMAP-Rule" id="MF_00347"/>
    </source>
</evidence>
<dbReference type="InterPro" id="IPR025200">
    <property type="entry name" value="PPK_C_dom2"/>
</dbReference>
<dbReference type="PANTHER" id="PTHR30218:SF0">
    <property type="entry name" value="POLYPHOSPHATE KINASE"/>
    <property type="match status" value="1"/>
</dbReference>
<dbReference type="NCBIfam" id="NF003920">
    <property type="entry name" value="PRK05443.2-1"/>
    <property type="match status" value="1"/>
</dbReference>
<dbReference type="NCBIfam" id="TIGR03705">
    <property type="entry name" value="poly_P_kin"/>
    <property type="match status" value="1"/>
</dbReference>
<evidence type="ECO:0000256" key="7">
    <source>
        <dbReference type="ARBA" id="ARBA00022842"/>
    </source>
</evidence>
<feature type="domain" description="Polyphosphate kinase C-terminal" evidence="13">
    <location>
        <begin position="326"/>
        <end position="490"/>
    </location>
</feature>
<organism evidence="14 15">
    <name type="scientific">Candidatus Fimiplasma intestinipullorum</name>
    <dbReference type="NCBI Taxonomy" id="2840825"/>
    <lineage>
        <taxon>Bacteria</taxon>
        <taxon>Bacillati</taxon>
        <taxon>Bacillota</taxon>
        <taxon>Clostridia</taxon>
        <taxon>Eubacteriales</taxon>
        <taxon>Candidatus Fimiplasma</taxon>
    </lineage>
</organism>
<evidence type="ECO:0000256" key="6">
    <source>
        <dbReference type="ARBA" id="ARBA00022840"/>
    </source>
</evidence>
<dbReference type="Pfam" id="PF13090">
    <property type="entry name" value="PP_kinase_C"/>
    <property type="match status" value="1"/>
</dbReference>
<dbReference type="EC" id="2.7.4.1" evidence="8 9"/>
<evidence type="ECO:0000313" key="15">
    <source>
        <dbReference type="Proteomes" id="UP000824175"/>
    </source>
</evidence>
<dbReference type="SUPFAM" id="SSF56024">
    <property type="entry name" value="Phospholipase D/nuclease"/>
    <property type="match status" value="2"/>
</dbReference>
<dbReference type="GO" id="GO:0009358">
    <property type="term" value="C:polyphosphate kinase complex"/>
    <property type="evidence" value="ECO:0007669"/>
    <property type="project" value="InterPro"/>
</dbReference>
<dbReference type="PANTHER" id="PTHR30218">
    <property type="entry name" value="POLYPHOSPHATE KINASE"/>
    <property type="match status" value="1"/>
</dbReference>
<evidence type="ECO:0000259" key="13">
    <source>
        <dbReference type="Pfam" id="PF17941"/>
    </source>
</evidence>
<feature type="domain" description="Polyphosphate kinase C-terminal" evidence="12">
    <location>
        <begin position="498"/>
        <end position="669"/>
    </location>
</feature>
<dbReference type="Gene3D" id="3.30.870.10">
    <property type="entry name" value="Endonuclease Chain A"/>
    <property type="match status" value="2"/>
</dbReference>
<keyword evidence="7 8" id="KW-0460">Magnesium</keyword>
<dbReference type="GO" id="GO:0006799">
    <property type="term" value="P:polyphosphate biosynthetic process"/>
    <property type="evidence" value="ECO:0007669"/>
    <property type="project" value="UniProtKB-UniRule"/>
</dbReference>
<keyword evidence="6 8" id="KW-0067">ATP-binding</keyword>
<dbReference type="InterPro" id="IPR003414">
    <property type="entry name" value="PP_kinase"/>
</dbReference>
<dbReference type="EMBL" id="DVMJ01000001">
    <property type="protein sequence ID" value="HIU12484.1"/>
    <property type="molecule type" value="Genomic_DNA"/>
</dbReference>
<dbReference type="SUPFAM" id="SSF143724">
    <property type="entry name" value="PHP14-like"/>
    <property type="match status" value="1"/>
</dbReference>
<keyword evidence="3 8" id="KW-0479">Metal-binding</keyword>
<dbReference type="Gene3D" id="3.30.1840.10">
    <property type="entry name" value="Polyphosphate kinase middle domain"/>
    <property type="match status" value="1"/>
</dbReference>
<dbReference type="Gene3D" id="1.20.58.310">
    <property type="entry name" value="Polyphosphate kinase N-terminal domain"/>
    <property type="match status" value="1"/>
</dbReference>
<dbReference type="FunFam" id="3.30.870.10:FF:000001">
    <property type="entry name" value="Polyphosphate kinase"/>
    <property type="match status" value="1"/>
</dbReference>
<dbReference type="NCBIfam" id="NF003917">
    <property type="entry name" value="PRK05443.1-1"/>
    <property type="match status" value="1"/>
</dbReference>
<feature type="binding site" evidence="8">
    <location>
        <position position="463"/>
    </location>
    <ligand>
        <name>ATP</name>
        <dbReference type="ChEBI" id="CHEBI:30616"/>
    </ligand>
</feature>
<comment type="PTM">
    <text evidence="8 9">An intermediate of this reaction is the autophosphorylated ppk in which a phosphate is covalently linked to a histidine residue through a N-P bond.</text>
</comment>
<dbReference type="AlphaFoldDB" id="A0A9D1HNC6"/>
<evidence type="ECO:0000256" key="3">
    <source>
        <dbReference type="ARBA" id="ARBA00022723"/>
    </source>
</evidence>
<dbReference type="SUPFAM" id="SSF140356">
    <property type="entry name" value="PPK N-terminal domain-like"/>
    <property type="match status" value="1"/>
</dbReference>
<evidence type="ECO:0000259" key="12">
    <source>
        <dbReference type="Pfam" id="PF13090"/>
    </source>
</evidence>
<evidence type="ECO:0000256" key="5">
    <source>
        <dbReference type="ARBA" id="ARBA00022777"/>
    </source>
</evidence>
<feature type="binding site" evidence="8">
    <location>
        <position position="587"/>
    </location>
    <ligand>
        <name>ATP</name>
        <dbReference type="ChEBI" id="CHEBI:30616"/>
    </ligand>
</feature>
<accession>A0A9D1HNC6</accession>
<dbReference type="InterPro" id="IPR025198">
    <property type="entry name" value="PPK_N_dom"/>
</dbReference>
<dbReference type="HAMAP" id="MF_00347">
    <property type="entry name" value="Polyphosphate_kinase"/>
    <property type="match status" value="1"/>
</dbReference>
<evidence type="ECO:0000313" key="14">
    <source>
        <dbReference type="EMBL" id="HIU12484.1"/>
    </source>
</evidence>
<keyword evidence="2 8" id="KW-0808">Transferase</keyword>
<dbReference type="GO" id="GO:0008976">
    <property type="term" value="F:polyphosphate kinase activity"/>
    <property type="evidence" value="ECO:0007669"/>
    <property type="project" value="UniProtKB-UniRule"/>
</dbReference>
<keyword evidence="4 8" id="KW-0547">Nucleotide-binding</keyword>
<feature type="binding site" evidence="8">
    <location>
        <position position="400"/>
    </location>
    <ligand>
        <name>Mg(2+)</name>
        <dbReference type="ChEBI" id="CHEBI:18420"/>
    </ligand>
</feature>
<keyword evidence="5 8" id="KW-0418">Kinase</keyword>
<feature type="domain" description="Polyphosphate kinase N-terminal" evidence="11">
    <location>
        <begin position="9"/>
        <end position="114"/>
    </location>
</feature>
<dbReference type="InterPro" id="IPR024953">
    <property type="entry name" value="PP_kinase_middle"/>
</dbReference>
<protein>
    <recommendedName>
        <fullName evidence="8 9">Polyphosphate kinase</fullName>
        <ecNumber evidence="8 9">2.7.4.1</ecNumber>
    </recommendedName>
    <alternativeName>
        <fullName evidence="8">ATP-polyphosphate phosphotransferase</fullName>
    </alternativeName>
    <alternativeName>
        <fullName evidence="8">Polyphosphoric acid kinase</fullName>
    </alternativeName>
</protein>
<dbReference type="Pfam" id="PF02503">
    <property type="entry name" value="PP_kinase"/>
    <property type="match status" value="1"/>
</dbReference>
<reference evidence="14" key="1">
    <citation type="submission" date="2020-10" db="EMBL/GenBank/DDBJ databases">
        <authorList>
            <person name="Gilroy R."/>
        </authorList>
    </citation>
    <scope>NUCLEOTIDE SEQUENCE</scope>
    <source>
        <strain evidence="14">CHK195-11698</strain>
    </source>
</reference>
<feature type="binding site" evidence="8">
    <location>
        <position position="47"/>
    </location>
    <ligand>
        <name>ATP</name>
        <dbReference type="ChEBI" id="CHEBI:30616"/>
    </ligand>
</feature>
<feature type="binding site" evidence="8">
    <location>
        <position position="559"/>
    </location>
    <ligand>
        <name>ATP</name>
        <dbReference type="ChEBI" id="CHEBI:30616"/>
    </ligand>
</feature>